<dbReference type="PANTHER" id="PTHR31482">
    <property type="entry name" value="ESTS AU081301(E20138)"/>
    <property type="match status" value="1"/>
</dbReference>
<organism evidence="3 4">
    <name type="scientific">Coffea arabica</name>
    <name type="common">Arabian coffee</name>
    <dbReference type="NCBI Taxonomy" id="13443"/>
    <lineage>
        <taxon>Eukaryota</taxon>
        <taxon>Viridiplantae</taxon>
        <taxon>Streptophyta</taxon>
        <taxon>Embryophyta</taxon>
        <taxon>Tracheophyta</taxon>
        <taxon>Spermatophyta</taxon>
        <taxon>Magnoliopsida</taxon>
        <taxon>eudicotyledons</taxon>
        <taxon>Gunneridae</taxon>
        <taxon>Pentapetalae</taxon>
        <taxon>asterids</taxon>
        <taxon>lamiids</taxon>
        <taxon>Gentianales</taxon>
        <taxon>Rubiaceae</taxon>
        <taxon>Ixoroideae</taxon>
        <taxon>Gardenieae complex</taxon>
        <taxon>Bertiereae - Coffeeae clade</taxon>
        <taxon>Coffeeae</taxon>
        <taxon>Coffea</taxon>
    </lineage>
</organism>
<dbReference type="PANTHER" id="PTHR31482:SF18">
    <property type="entry name" value="ESTS AU081301(E20138)"/>
    <property type="match status" value="1"/>
</dbReference>
<dbReference type="InterPro" id="IPR036047">
    <property type="entry name" value="F-box-like_dom_sf"/>
</dbReference>
<dbReference type="RefSeq" id="XP_071909385.1">
    <property type="nucleotide sequence ID" value="XM_072053284.1"/>
</dbReference>
<dbReference type="GeneID" id="113693761"/>
<proteinExistence type="predicted"/>
<dbReference type="Pfam" id="PF00646">
    <property type="entry name" value="F-box"/>
    <property type="match status" value="1"/>
</dbReference>
<keyword evidence="1" id="KW-0732">Signal</keyword>
<dbReference type="SUPFAM" id="SSF81383">
    <property type="entry name" value="F-box domain"/>
    <property type="match status" value="1"/>
</dbReference>
<dbReference type="Proteomes" id="UP001652660">
    <property type="component" value="Chromosome 6c"/>
</dbReference>
<feature type="domain" description="F-box" evidence="2">
    <location>
        <begin position="86"/>
        <end position="132"/>
    </location>
</feature>
<evidence type="ECO:0000256" key="1">
    <source>
        <dbReference type="SAM" id="SignalP"/>
    </source>
</evidence>
<evidence type="ECO:0000313" key="4">
    <source>
        <dbReference type="RefSeq" id="XP_071909385.1"/>
    </source>
</evidence>
<accession>A0ABM4UQ25</accession>
<dbReference type="InterPro" id="IPR001810">
    <property type="entry name" value="F-box_dom"/>
</dbReference>
<dbReference type="SMART" id="SM00256">
    <property type="entry name" value="FBOX"/>
    <property type="match status" value="1"/>
</dbReference>
<evidence type="ECO:0000259" key="2">
    <source>
        <dbReference type="PROSITE" id="PS50181"/>
    </source>
</evidence>
<feature type="signal peptide" evidence="1">
    <location>
        <begin position="1"/>
        <end position="19"/>
    </location>
</feature>
<sequence length="430" mass="49923">MLLFLISCFSVILVSKSFFRPFGTWKRDMRMQAIPWFLGEVSRFLISWSARSKAARGFLHFLTSSLKKNGNGKAENVMVEGLEGEEYTLLDLPDLALECILERLSPFQLCSMAAVCTSLSERCSSDHLWEKHMKQKWGRLVGNAAYQQWQCYIASRNRAKLQESKRGKGLLGYFSIFSDKMWNRSRENEIVTEQRNSLPVDSVKAWYLAIETGKFRFPAQVYNREFPDYQFWLDSVKAWYLAIETGKFRFPAQVYNRENGQVGFMLSCYDAELSYDSSTDTFIARYSAPGRRPTIEDNIKWNRIRAPAVDIPAHVLHVSDCLHDLKPGDHIEVQWRRNRDFPYGWWYGVVGHLESCTGQESHCQCHLNDSVVLEFKQYAPSSRWRQTIVNRRDHREVGNGADGFYGGIRKLCNENEISTWKSLWPTSTLE</sequence>
<dbReference type="Gene3D" id="1.20.1280.50">
    <property type="match status" value="1"/>
</dbReference>
<reference evidence="4" key="1">
    <citation type="submission" date="2025-08" db="UniProtKB">
        <authorList>
            <consortium name="RefSeq"/>
        </authorList>
    </citation>
    <scope>IDENTIFICATION</scope>
    <source>
        <tissue evidence="4">Leaves</tissue>
    </source>
</reference>
<feature type="chain" id="PRO_5047276190" evidence="1">
    <location>
        <begin position="20"/>
        <end position="430"/>
    </location>
</feature>
<gene>
    <name evidence="4" type="primary">LOC113693761</name>
</gene>
<dbReference type="PROSITE" id="PS50181">
    <property type="entry name" value="FBOX"/>
    <property type="match status" value="1"/>
</dbReference>
<name>A0ABM4UQ25_COFAR</name>
<keyword evidence="3" id="KW-1185">Reference proteome</keyword>
<evidence type="ECO:0000313" key="3">
    <source>
        <dbReference type="Proteomes" id="UP001652660"/>
    </source>
</evidence>
<protein>
    <submittedName>
        <fullName evidence="4">F-box protein At2g32560 isoform X1</fullName>
    </submittedName>
</protein>